<dbReference type="InterPro" id="IPR045090">
    <property type="entry name" value="Pept_M3A_M3B"/>
</dbReference>
<evidence type="ECO:0000256" key="8">
    <source>
        <dbReference type="SAM" id="SignalP"/>
    </source>
</evidence>
<dbReference type="GO" id="GO:0006508">
    <property type="term" value="P:proteolysis"/>
    <property type="evidence" value="ECO:0007669"/>
    <property type="project" value="UniProtKB-KW"/>
</dbReference>
<dbReference type="Gene3D" id="3.40.390.10">
    <property type="entry name" value="Collagenase (Catalytic Domain)"/>
    <property type="match status" value="1"/>
</dbReference>
<gene>
    <name evidence="10" type="ORF">LECACI_7A003958</name>
</gene>
<dbReference type="PANTHER" id="PTHR11804:SF84">
    <property type="entry name" value="SACCHAROLYSIN"/>
    <property type="match status" value="1"/>
</dbReference>
<dbReference type="InterPro" id="IPR001567">
    <property type="entry name" value="Pept_M3A_M3B_dom"/>
</dbReference>
<dbReference type="SUPFAM" id="SSF55486">
    <property type="entry name" value="Metalloproteases ('zincins'), catalytic domain"/>
    <property type="match status" value="1"/>
</dbReference>
<keyword evidence="3 7" id="KW-0479">Metal-binding</keyword>
<dbReference type="Proteomes" id="UP001296104">
    <property type="component" value="Unassembled WGS sequence"/>
</dbReference>
<evidence type="ECO:0000313" key="10">
    <source>
        <dbReference type="EMBL" id="CAK3990870.1"/>
    </source>
</evidence>
<comment type="caution">
    <text evidence="10">The sequence shown here is derived from an EMBL/GenBank/DDBJ whole genome shotgun (WGS) entry which is preliminary data.</text>
</comment>
<accession>A0AAI8YXM5</accession>
<dbReference type="InterPro" id="IPR024080">
    <property type="entry name" value="Neurolysin/TOP_N"/>
</dbReference>
<evidence type="ECO:0000256" key="5">
    <source>
        <dbReference type="ARBA" id="ARBA00022833"/>
    </source>
</evidence>
<keyword evidence="2 7" id="KW-0645">Protease</keyword>
<organism evidence="10 11">
    <name type="scientific">Lecanosticta acicola</name>
    <dbReference type="NCBI Taxonomy" id="111012"/>
    <lineage>
        <taxon>Eukaryota</taxon>
        <taxon>Fungi</taxon>
        <taxon>Dikarya</taxon>
        <taxon>Ascomycota</taxon>
        <taxon>Pezizomycotina</taxon>
        <taxon>Dothideomycetes</taxon>
        <taxon>Dothideomycetidae</taxon>
        <taxon>Mycosphaerellales</taxon>
        <taxon>Mycosphaerellaceae</taxon>
        <taxon>Lecanosticta</taxon>
    </lineage>
</organism>
<dbReference type="GO" id="GO:0046872">
    <property type="term" value="F:metal ion binding"/>
    <property type="evidence" value="ECO:0007669"/>
    <property type="project" value="UniProtKB-UniRule"/>
</dbReference>
<evidence type="ECO:0000256" key="6">
    <source>
        <dbReference type="ARBA" id="ARBA00023049"/>
    </source>
</evidence>
<keyword evidence="11" id="KW-1185">Reference proteome</keyword>
<reference evidence="10" key="1">
    <citation type="submission" date="2023-11" db="EMBL/GenBank/DDBJ databases">
        <authorList>
            <person name="Alioto T."/>
            <person name="Alioto T."/>
            <person name="Gomez Garrido J."/>
        </authorList>
    </citation>
    <scope>NUCLEOTIDE SEQUENCE</scope>
</reference>
<name>A0AAI8YXM5_9PEZI</name>
<keyword evidence="4 7" id="KW-0378">Hydrolase</keyword>
<dbReference type="EMBL" id="CAVMBE010000020">
    <property type="protein sequence ID" value="CAK3990870.1"/>
    <property type="molecule type" value="Genomic_DNA"/>
</dbReference>
<dbReference type="CDD" id="cd06455">
    <property type="entry name" value="M3A_TOP"/>
    <property type="match status" value="1"/>
</dbReference>
<evidence type="ECO:0000256" key="4">
    <source>
        <dbReference type="ARBA" id="ARBA00022801"/>
    </source>
</evidence>
<evidence type="ECO:0000256" key="2">
    <source>
        <dbReference type="ARBA" id="ARBA00022670"/>
    </source>
</evidence>
<feature type="chain" id="PRO_5042585326" evidence="8">
    <location>
        <begin position="28"/>
        <end position="780"/>
    </location>
</feature>
<dbReference type="InterPro" id="IPR024079">
    <property type="entry name" value="MetalloPept_cat_dom_sf"/>
</dbReference>
<dbReference type="GO" id="GO:0004222">
    <property type="term" value="F:metalloendopeptidase activity"/>
    <property type="evidence" value="ECO:0007669"/>
    <property type="project" value="InterPro"/>
</dbReference>
<feature type="signal peptide" evidence="8">
    <location>
        <begin position="1"/>
        <end position="27"/>
    </location>
</feature>
<evidence type="ECO:0000256" key="7">
    <source>
        <dbReference type="RuleBase" id="RU003435"/>
    </source>
</evidence>
<evidence type="ECO:0000256" key="3">
    <source>
        <dbReference type="ARBA" id="ARBA00022723"/>
    </source>
</evidence>
<proteinExistence type="inferred from homology"/>
<dbReference type="GO" id="GO:0005758">
    <property type="term" value="C:mitochondrial intermembrane space"/>
    <property type="evidence" value="ECO:0007669"/>
    <property type="project" value="TreeGrafter"/>
</dbReference>
<evidence type="ECO:0000256" key="1">
    <source>
        <dbReference type="ARBA" id="ARBA00006040"/>
    </source>
</evidence>
<sequence>MPPPRSSPACLSRSALIVFSILSLATAADKKPPQTPILFNDTPDSLSKLTDKVIAAQKAVVDKTIKEVKLEDADWKNVIWPYLSFEDEASLATGAIGLYQSVGNAELQKASNDAATKFNAAGQKDVLIPQYFRLIDAVYKKYNKTNGQDDDGYEYPVSLTRRQAVDGRLPLDEWRILGGMWQGYVDAGLSLTDKAKFARLQEIDRLLVKLQTDSSQAVIDDNTIVWLTPKELDGVPKDILDAMKKGSGTDEGKLGLPLKGPLEAGAAPYIKDGSVRLKVAVAIANQAPSNVDRLQQMVALRDERARILGWPNFAAYRIHDNVADDVTRVNKFVDDVRQKLFKPNQDQLKIVRDFKLSNGSFPPGTYENRTFDDNKLWRWDVGYYARLYGEQVDKVIDDDIKEYFPVDSTIQRILDMYSRIYGFEFHPIKGTDLDDLSPTGNGTDLVWHPDVQVFSVWNTQGGDFAGYLYLDLFYREGKGGGAYQIPIRPGFLYENGTRAYPSAALAANSRKSTGDIPSLLLHSEVQTILHELGHCMHYLSSKVRFSRLHGPPGCPPDFFEAPSQMMENYNWQPSVIKYLSKHYSHISPAYLETWKKDHKDDNKDLKQPPETMPEEMINNLAKSRFSLSAYSTLGQIFYDTFDLRVHEQPSQQAAKTVDTSLVWNHLTRELFGLDGAEVLDTKKWKYGHGESTFTHIMGGGYEASYYAYMWSKVYADDIFVTAFQQDPFSSEVGARYRKTVLEPGGSKDYETMLKDFLGRKPNKVGFYKMLGLENAGGGEL</sequence>
<dbReference type="GO" id="GO:0006518">
    <property type="term" value="P:peptide metabolic process"/>
    <property type="evidence" value="ECO:0007669"/>
    <property type="project" value="TreeGrafter"/>
</dbReference>
<dbReference type="Gene3D" id="1.20.1050.40">
    <property type="entry name" value="Endopeptidase. Chain P, domain 1"/>
    <property type="match status" value="1"/>
</dbReference>
<comment type="cofactor">
    <cofactor evidence="7">
        <name>Zn(2+)</name>
        <dbReference type="ChEBI" id="CHEBI:29105"/>
    </cofactor>
    <text evidence="7">Binds 1 zinc ion.</text>
</comment>
<protein>
    <submittedName>
        <fullName evidence="10">Thimet oligopeptidase</fullName>
    </submittedName>
</protein>
<evidence type="ECO:0000259" key="9">
    <source>
        <dbReference type="Pfam" id="PF01432"/>
    </source>
</evidence>
<keyword evidence="8" id="KW-0732">Signal</keyword>
<evidence type="ECO:0000313" key="11">
    <source>
        <dbReference type="Proteomes" id="UP001296104"/>
    </source>
</evidence>
<dbReference type="Gene3D" id="1.10.1370.10">
    <property type="entry name" value="Neurolysin, domain 3"/>
    <property type="match status" value="1"/>
</dbReference>
<keyword evidence="5 7" id="KW-0862">Zinc</keyword>
<dbReference type="AlphaFoldDB" id="A0AAI8YXM5"/>
<dbReference type="PANTHER" id="PTHR11804">
    <property type="entry name" value="PROTEASE M3 THIMET OLIGOPEPTIDASE-RELATED"/>
    <property type="match status" value="1"/>
</dbReference>
<keyword evidence="6 7" id="KW-0482">Metalloprotease</keyword>
<feature type="domain" description="Peptidase M3A/M3B catalytic" evidence="9">
    <location>
        <begin position="284"/>
        <end position="771"/>
    </location>
</feature>
<dbReference type="Pfam" id="PF01432">
    <property type="entry name" value="Peptidase_M3"/>
    <property type="match status" value="1"/>
</dbReference>
<comment type="similarity">
    <text evidence="1 7">Belongs to the peptidase M3 family.</text>
</comment>
<dbReference type="InterPro" id="IPR024077">
    <property type="entry name" value="Neurolysin/TOP_dom2"/>
</dbReference>